<evidence type="ECO:0000313" key="3">
    <source>
        <dbReference type="Proteomes" id="UP000038045"/>
    </source>
</evidence>
<name>A0A0N4ZFY3_PARTI</name>
<feature type="transmembrane region" description="Helical" evidence="2">
    <location>
        <begin position="43"/>
        <end position="61"/>
    </location>
</feature>
<reference evidence="4" key="1">
    <citation type="submission" date="2017-02" db="UniProtKB">
        <authorList>
            <consortium name="WormBaseParasite"/>
        </authorList>
    </citation>
    <scope>IDENTIFICATION</scope>
</reference>
<organism evidence="3 4">
    <name type="scientific">Parastrongyloides trichosuri</name>
    <name type="common">Possum-specific nematode worm</name>
    <dbReference type="NCBI Taxonomy" id="131310"/>
    <lineage>
        <taxon>Eukaryota</taxon>
        <taxon>Metazoa</taxon>
        <taxon>Ecdysozoa</taxon>
        <taxon>Nematoda</taxon>
        <taxon>Chromadorea</taxon>
        <taxon>Rhabditida</taxon>
        <taxon>Tylenchina</taxon>
        <taxon>Panagrolaimomorpha</taxon>
        <taxon>Strongyloidoidea</taxon>
        <taxon>Strongyloididae</taxon>
        <taxon>Parastrongyloides</taxon>
    </lineage>
</organism>
<evidence type="ECO:0000313" key="4">
    <source>
        <dbReference type="WBParaSite" id="PTRK_0000666100.1"/>
    </source>
</evidence>
<feature type="transmembrane region" description="Helical" evidence="2">
    <location>
        <begin position="187"/>
        <end position="212"/>
    </location>
</feature>
<evidence type="ECO:0000256" key="1">
    <source>
        <dbReference type="SAM" id="MobiDB-lite"/>
    </source>
</evidence>
<feature type="compositionally biased region" description="Basic and acidic residues" evidence="1">
    <location>
        <begin position="303"/>
        <end position="314"/>
    </location>
</feature>
<dbReference type="Proteomes" id="UP000038045">
    <property type="component" value="Unplaced"/>
</dbReference>
<keyword evidence="2" id="KW-0472">Membrane</keyword>
<feature type="region of interest" description="Disordered" evidence="1">
    <location>
        <begin position="279"/>
        <end position="314"/>
    </location>
</feature>
<accession>A0A0N4ZFY3</accession>
<feature type="transmembrane region" description="Helical" evidence="2">
    <location>
        <begin position="21"/>
        <end position="37"/>
    </location>
</feature>
<keyword evidence="3" id="KW-1185">Reference proteome</keyword>
<feature type="compositionally biased region" description="Polar residues" evidence="1">
    <location>
        <begin position="281"/>
        <end position="293"/>
    </location>
</feature>
<proteinExistence type="predicted"/>
<keyword evidence="2" id="KW-0812">Transmembrane</keyword>
<keyword evidence="2" id="KW-1133">Transmembrane helix</keyword>
<evidence type="ECO:0000256" key="2">
    <source>
        <dbReference type="SAM" id="Phobius"/>
    </source>
</evidence>
<feature type="transmembrane region" description="Helical" evidence="2">
    <location>
        <begin position="147"/>
        <end position="167"/>
    </location>
</feature>
<sequence length="326" mass="37901">MNRSKKNPLQDSYLNKSAKQYVHSIFGESVNFFWFFGQIHVKWIFVWAQLFLLYIALSVLLDCSAGSYDKCSPIWLNLFSLNISKGATIVGEKAYQEKKFYPLRIMASFVFVLNCAAALFGMAALFSAEKVYNKKKRESNTFNIHPIIFAIPSYLCQGMWLIIYLYWTFTNILEHWNHVTFVFFRFFFISIIPYAGVWVMILYGFSGSLYAMKFLARAARHREVDPELTITMNQTMYSRRGYYGGDISMRSGRSDCSNYSNRSARSRRFLRSGKYRLANPTDISSKKSPNRSLLSRVRRTASTKHDVSNRTEKNLEAIEEEEVSNM</sequence>
<dbReference type="AlphaFoldDB" id="A0A0N4ZFY3"/>
<feature type="transmembrane region" description="Helical" evidence="2">
    <location>
        <begin position="103"/>
        <end position="126"/>
    </location>
</feature>
<dbReference type="WBParaSite" id="PTRK_0000666100.1">
    <property type="protein sequence ID" value="PTRK_0000666100.1"/>
    <property type="gene ID" value="PTRK_0000666100"/>
</dbReference>
<protein>
    <submittedName>
        <fullName evidence="4">G_PROTEIN_RECEP_F1_2 domain-containing protein</fullName>
    </submittedName>
</protein>